<comment type="caution">
    <text evidence="4">The sequence shown here is derived from an EMBL/GenBank/DDBJ whole genome shotgun (WGS) entry which is preliminary data.</text>
</comment>
<evidence type="ECO:0000313" key="5">
    <source>
        <dbReference type="Proteomes" id="UP001152484"/>
    </source>
</evidence>
<evidence type="ECO:0000256" key="2">
    <source>
        <dbReference type="ARBA" id="ARBA00022737"/>
    </source>
</evidence>
<dbReference type="PROSITE" id="PS50294">
    <property type="entry name" value="WD_REPEATS_REGION"/>
    <property type="match status" value="1"/>
</dbReference>
<dbReference type="PANTHER" id="PTHR10971">
    <property type="entry name" value="MRNA EXPORT FACTOR AND BUB3"/>
    <property type="match status" value="1"/>
</dbReference>
<dbReference type="InterPro" id="IPR015943">
    <property type="entry name" value="WD40/YVTN_repeat-like_dom_sf"/>
</dbReference>
<evidence type="ECO:0000256" key="3">
    <source>
        <dbReference type="PROSITE-ProRule" id="PRU00221"/>
    </source>
</evidence>
<dbReference type="InterPro" id="IPR036322">
    <property type="entry name" value="WD40_repeat_dom_sf"/>
</dbReference>
<dbReference type="EMBL" id="CAMAPE010000035">
    <property type="protein sequence ID" value="CAH9097313.1"/>
    <property type="molecule type" value="Genomic_DNA"/>
</dbReference>
<dbReference type="OrthoDB" id="10262475at2759"/>
<evidence type="ECO:0000313" key="4">
    <source>
        <dbReference type="EMBL" id="CAH9097313.1"/>
    </source>
</evidence>
<dbReference type="InterPro" id="IPR001680">
    <property type="entry name" value="WD40_rpt"/>
</dbReference>
<name>A0A9P1EDD6_CUSEU</name>
<proteinExistence type="predicted"/>
<dbReference type="PROSITE" id="PS50082">
    <property type="entry name" value="WD_REPEATS_2"/>
    <property type="match status" value="1"/>
</dbReference>
<dbReference type="AlphaFoldDB" id="A0A9P1EDD6"/>
<dbReference type="Proteomes" id="UP001152484">
    <property type="component" value="Unassembled WGS sequence"/>
</dbReference>
<protein>
    <submittedName>
        <fullName evidence="4">Uncharacterized protein</fullName>
    </submittedName>
</protein>
<gene>
    <name evidence="4" type="ORF">CEURO_LOCUS13796</name>
</gene>
<accession>A0A9P1EDD6</accession>
<sequence>MVLCTGHKSAIGNHDHMATFVEFSPETCQLITAGWDRNILFWDARSVKSVGCLNNLTSEAESMTLSDSSLVVAIDSSVIIYDLRTLRKLVHRKDVQIKCVQIKRLYS</sequence>
<dbReference type="Gene3D" id="2.130.10.10">
    <property type="entry name" value="YVTN repeat-like/Quinoprotein amine dehydrogenase"/>
    <property type="match status" value="1"/>
</dbReference>
<keyword evidence="5" id="KW-1185">Reference proteome</keyword>
<feature type="repeat" description="WD" evidence="3">
    <location>
        <begin position="11"/>
        <end position="52"/>
    </location>
</feature>
<evidence type="ECO:0000256" key="1">
    <source>
        <dbReference type="ARBA" id="ARBA00022574"/>
    </source>
</evidence>
<reference evidence="4" key="1">
    <citation type="submission" date="2022-07" db="EMBL/GenBank/DDBJ databases">
        <authorList>
            <person name="Macas J."/>
            <person name="Novak P."/>
            <person name="Neumann P."/>
        </authorList>
    </citation>
    <scope>NUCLEOTIDE SEQUENCE</scope>
</reference>
<keyword evidence="1 3" id="KW-0853">WD repeat</keyword>
<organism evidence="4 5">
    <name type="scientific">Cuscuta europaea</name>
    <name type="common">European dodder</name>
    <dbReference type="NCBI Taxonomy" id="41803"/>
    <lineage>
        <taxon>Eukaryota</taxon>
        <taxon>Viridiplantae</taxon>
        <taxon>Streptophyta</taxon>
        <taxon>Embryophyta</taxon>
        <taxon>Tracheophyta</taxon>
        <taxon>Spermatophyta</taxon>
        <taxon>Magnoliopsida</taxon>
        <taxon>eudicotyledons</taxon>
        <taxon>Gunneridae</taxon>
        <taxon>Pentapetalae</taxon>
        <taxon>asterids</taxon>
        <taxon>lamiids</taxon>
        <taxon>Solanales</taxon>
        <taxon>Convolvulaceae</taxon>
        <taxon>Cuscuteae</taxon>
        <taxon>Cuscuta</taxon>
        <taxon>Cuscuta subgen. Cuscuta</taxon>
    </lineage>
</organism>
<dbReference type="InterPro" id="IPR019775">
    <property type="entry name" value="WD40_repeat_CS"/>
</dbReference>
<dbReference type="SUPFAM" id="SSF50978">
    <property type="entry name" value="WD40 repeat-like"/>
    <property type="match status" value="1"/>
</dbReference>
<keyword evidence="2" id="KW-0677">Repeat</keyword>
<dbReference type="PROSITE" id="PS00678">
    <property type="entry name" value="WD_REPEATS_1"/>
    <property type="match status" value="1"/>
</dbReference>